<evidence type="ECO:0000256" key="1">
    <source>
        <dbReference type="SAM" id="Phobius"/>
    </source>
</evidence>
<reference evidence="2" key="1">
    <citation type="submission" date="2013-04" db="EMBL/GenBank/DDBJ databases">
        <authorList>
            <person name="Qu J."/>
            <person name="Murali S.C."/>
            <person name="Bandaranaike D."/>
            <person name="Bellair M."/>
            <person name="Blankenburg K."/>
            <person name="Chao H."/>
            <person name="Dinh H."/>
            <person name="Doddapaneni H."/>
            <person name="Downs B."/>
            <person name="Dugan-Rocha S."/>
            <person name="Elkadiri S."/>
            <person name="Gnanaolivu R.D."/>
            <person name="Hernandez B."/>
            <person name="Javaid M."/>
            <person name="Jayaseelan J.C."/>
            <person name="Lee S."/>
            <person name="Li M."/>
            <person name="Ming W."/>
            <person name="Munidasa M."/>
            <person name="Muniz J."/>
            <person name="Nguyen L."/>
            <person name="Ongeri F."/>
            <person name="Osuji N."/>
            <person name="Pu L.-L."/>
            <person name="Puazo M."/>
            <person name="Qu C."/>
            <person name="Quiroz J."/>
            <person name="Raj R."/>
            <person name="Weissenberger G."/>
            <person name="Xin Y."/>
            <person name="Zou X."/>
            <person name="Han Y."/>
            <person name="Richards S."/>
            <person name="Worley K."/>
            <person name="Muzny D."/>
            <person name="Gibbs R."/>
        </authorList>
    </citation>
    <scope>NUCLEOTIDE SEQUENCE</scope>
    <source>
        <strain evidence="2">Sampled in the wild</strain>
    </source>
</reference>
<keyword evidence="3" id="KW-1185">Reference proteome</keyword>
<dbReference type="Gene3D" id="3.40.50.12780">
    <property type="entry name" value="N-terminal domain of ligase-like"/>
    <property type="match status" value="1"/>
</dbReference>
<proteinExistence type="predicted"/>
<organism evidence="2 3">
    <name type="scientific">Ladona fulva</name>
    <name type="common">Scarce chaser dragonfly</name>
    <name type="synonym">Libellula fulva</name>
    <dbReference type="NCBI Taxonomy" id="123851"/>
    <lineage>
        <taxon>Eukaryota</taxon>
        <taxon>Metazoa</taxon>
        <taxon>Ecdysozoa</taxon>
        <taxon>Arthropoda</taxon>
        <taxon>Hexapoda</taxon>
        <taxon>Insecta</taxon>
        <taxon>Pterygota</taxon>
        <taxon>Palaeoptera</taxon>
        <taxon>Odonata</taxon>
        <taxon>Epiprocta</taxon>
        <taxon>Anisoptera</taxon>
        <taxon>Libelluloidea</taxon>
        <taxon>Libellulidae</taxon>
        <taxon>Ladona</taxon>
    </lineage>
</organism>
<dbReference type="Proteomes" id="UP000792457">
    <property type="component" value="Unassembled WGS sequence"/>
</dbReference>
<gene>
    <name evidence="2" type="ORF">J437_LFUL005131</name>
</gene>
<dbReference type="EMBL" id="KZ308753">
    <property type="protein sequence ID" value="KAG8233927.1"/>
    <property type="molecule type" value="Genomic_DNA"/>
</dbReference>
<keyword evidence="1" id="KW-0812">Transmembrane</keyword>
<evidence type="ECO:0000313" key="3">
    <source>
        <dbReference type="Proteomes" id="UP000792457"/>
    </source>
</evidence>
<evidence type="ECO:0000313" key="2">
    <source>
        <dbReference type="EMBL" id="KAG8233927.1"/>
    </source>
</evidence>
<reference evidence="2" key="2">
    <citation type="submission" date="2017-10" db="EMBL/GenBank/DDBJ databases">
        <title>Ladona fulva Genome sequencing and assembly.</title>
        <authorList>
            <person name="Murali S."/>
            <person name="Richards S."/>
            <person name="Bandaranaike D."/>
            <person name="Bellair M."/>
            <person name="Blankenburg K."/>
            <person name="Chao H."/>
            <person name="Dinh H."/>
            <person name="Doddapaneni H."/>
            <person name="Dugan-Rocha S."/>
            <person name="Elkadiri S."/>
            <person name="Gnanaolivu R."/>
            <person name="Hernandez B."/>
            <person name="Skinner E."/>
            <person name="Javaid M."/>
            <person name="Lee S."/>
            <person name="Li M."/>
            <person name="Ming W."/>
            <person name="Munidasa M."/>
            <person name="Muniz J."/>
            <person name="Nguyen L."/>
            <person name="Hughes D."/>
            <person name="Osuji N."/>
            <person name="Pu L.-L."/>
            <person name="Puazo M."/>
            <person name="Qu C."/>
            <person name="Quiroz J."/>
            <person name="Raj R."/>
            <person name="Weissenberger G."/>
            <person name="Xin Y."/>
            <person name="Zou X."/>
            <person name="Han Y."/>
            <person name="Worley K."/>
            <person name="Muzny D."/>
            <person name="Gibbs R."/>
        </authorList>
    </citation>
    <scope>NUCLEOTIDE SEQUENCE</scope>
    <source>
        <strain evidence="2">Sampled in the wild</strain>
    </source>
</reference>
<protein>
    <submittedName>
        <fullName evidence="2">Uncharacterized protein</fullName>
    </submittedName>
</protein>
<dbReference type="AlphaFoldDB" id="A0A8K0KFB0"/>
<dbReference type="InterPro" id="IPR042099">
    <property type="entry name" value="ANL_N_sf"/>
</dbReference>
<keyword evidence="1" id="KW-0472">Membrane</keyword>
<sequence length="180" mass="20503">MASSTKKEENFTVQSPYRFPNYIIPEVPVTDYALDAIEKNYEDLKDDIWVADLIKGTSYKFRDIKPLTEKFASAITRLGFKKGEILYFVTYDVALIYIIQLAVWRCGGGVRGCFQRELKEEYERQIREVSSHFILCDPETAPSVTWATNQLDWPVQLLSIGGSVEGAKAVEEMIQNDDGS</sequence>
<name>A0A8K0KFB0_LADFU</name>
<feature type="transmembrane region" description="Helical" evidence="1">
    <location>
        <begin position="85"/>
        <end position="104"/>
    </location>
</feature>
<keyword evidence="1" id="KW-1133">Transmembrane helix</keyword>
<dbReference type="SUPFAM" id="SSF56801">
    <property type="entry name" value="Acetyl-CoA synthetase-like"/>
    <property type="match status" value="1"/>
</dbReference>
<accession>A0A8K0KFB0</accession>
<feature type="non-terminal residue" evidence="2">
    <location>
        <position position="180"/>
    </location>
</feature>
<comment type="caution">
    <text evidence="2">The sequence shown here is derived from an EMBL/GenBank/DDBJ whole genome shotgun (WGS) entry which is preliminary data.</text>
</comment>